<protein>
    <submittedName>
        <fullName evidence="3">DUF2796 domain-containing protein</fullName>
    </submittedName>
</protein>
<dbReference type="Pfam" id="PF10986">
    <property type="entry name" value="ZrgA"/>
    <property type="match status" value="1"/>
</dbReference>
<feature type="signal peptide" evidence="2">
    <location>
        <begin position="1"/>
        <end position="33"/>
    </location>
</feature>
<sequence>MGSLKVNALRNNTAKVRHLLAILGVAVSAGAVAGEAHEHGKVALTLAIEAGNVEVSWRSPAVNLVGFEHQPKTPEEKQKVEQTLLNLKQGYEQIVLPESALCLLKEADIDTTLAAHTEGHDHDDHDHEEHDDHDHDDHDDHDHDEHDHEKHDDHDHDDHDHEKHEGHDHDEHDHDGHADFSAKYTFECRHPEHLKQIEVNLMPSYPGIDEIRYQAITPAGQTGGSLTQGNTVIVF</sequence>
<keyword evidence="4" id="KW-1185">Reference proteome</keyword>
<name>A0ABT9ES06_9GAMM</name>
<dbReference type="EMBL" id="JAUYVO010000002">
    <property type="protein sequence ID" value="MDP2521744.1"/>
    <property type="molecule type" value="Genomic_DNA"/>
</dbReference>
<organism evidence="3 4">
    <name type="scientific">Neptunomonas phycophila</name>
    <dbReference type="NCBI Taxonomy" id="1572645"/>
    <lineage>
        <taxon>Bacteria</taxon>
        <taxon>Pseudomonadati</taxon>
        <taxon>Pseudomonadota</taxon>
        <taxon>Gammaproteobacteria</taxon>
        <taxon>Oceanospirillales</taxon>
        <taxon>Oceanospirillaceae</taxon>
        <taxon>Neptunomonas</taxon>
    </lineage>
</organism>
<gene>
    <name evidence="3" type="ORF">Q8W30_04085</name>
</gene>
<proteinExistence type="predicted"/>
<comment type="caution">
    <text evidence="3">The sequence shown here is derived from an EMBL/GenBank/DDBJ whole genome shotgun (WGS) entry which is preliminary data.</text>
</comment>
<keyword evidence="2" id="KW-0732">Signal</keyword>
<evidence type="ECO:0000256" key="1">
    <source>
        <dbReference type="SAM" id="MobiDB-lite"/>
    </source>
</evidence>
<dbReference type="RefSeq" id="WP_305450225.1">
    <property type="nucleotide sequence ID" value="NZ_JAUYVO010000002.1"/>
</dbReference>
<feature type="chain" id="PRO_5045842007" evidence="2">
    <location>
        <begin position="34"/>
        <end position="235"/>
    </location>
</feature>
<dbReference type="Proteomes" id="UP001177341">
    <property type="component" value="Unassembled WGS sequence"/>
</dbReference>
<evidence type="ECO:0000313" key="4">
    <source>
        <dbReference type="Proteomes" id="UP001177341"/>
    </source>
</evidence>
<evidence type="ECO:0000313" key="3">
    <source>
        <dbReference type="EMBL" id="MDP2521744.1"/>
    </source>
</evidence>
<evidence type="ECO:0000256" key="2">
    <source>
        <dbReference type="SAM" id="SignalP"/>
    </source>
</evidence>
<dbReference type="InterPro" id="IPR021253">
    <property type="entry name" value="ZrgA-like"/>
</dbReference>
<reference evidence="3" key="1">
    <citation type="submission" date="2023-07" db="EMBL/GenBank/DDBJ databases">
        <title>Genome content predicts the carbon catabolic preferences of heterotrophic bacteria.</title>
        <authorList>
            <person name="Gralka M."/>
        </authorList>
    </citation>
    <scope>NUCLEOTIDE SEQUENCE</scope>
    <source>
        <strain evidence="3">5G01</strain>
    </source>
</reference>
<feature type="region of interest" description="Disordered" evidence="1">
    <location>
        <begin position="117"/>
        <end position="177"/>
    </location>
</feature>
<accession>A0ABT9ES06</accession>